<evidence type="ECO:0000313" key="10">
    <source>
        <dbReference type="Proteomes" id="UP000316759"/>
    </source>
</evidence>
<dbReference type="EC" id="4.2.1.1" evidence="2 8"/>
<dbReference type="Pfam" id="PF00484">
    <property type="entry name" value="Pro_CA"/>
    <property type="match status" value="1"/>
</dbReference>
<comment type="catalytic activity">
    <reaction evidence="6 8">
        <text>hydrogencarbonate + H(+) = CO2 + H2O</text>
        <dbReference type="Rhea" id="RHEA:10748"/>
        <dbReference type="ChEBI" id="CHEBI:15377"/>
        <dbReference type="ChEBI" id="CHEBI:15378"/>
        <dbReference type="ChEBI" id="CHEBI:16526"/>
        <dbReference type="ChEBI" id="CHEBI:17544"/>
        <dbReference type="EC" id="4.2.1.1"/>
    </reaction>
</comment>
<evidence type="ECO:0000256" key="2">
    <source>
        <dbReference type="ARBA" id="ARBA00012925"/>
    </source>
</evidence>
<dbReference type="STRING" id="46835.A0A504YYJ9"/>
<comment type="caution">
    <text evidence="9">The sequence shown here is derived from an EMBL/GenBank/DDBJ whole genome shotgun (WGS) entry which is preliminary data.</text>
</comment>
<dbReference type="GO" id="GO:0004089">
    <property type="term" value="F:carbonate dehydratase activity"/>
    <property type="evidence" value="ECO:0007669"/>
    <property type="project" value="UniProtKB-UniRule"/>
</dbReference>
<comment type="similarity">
    <text evidence="1 8">Belongs to the beta-class carbonic anhydrase family.</text>
</comment>
<evidence type="ECO:0000313" key="9">
    <source>
        <dbReference type="EMBL" id="TPP65121.1"/>
    </source>
</evidence>
<dbReference type="InterPro" id="IPR036874">
    <property type="entry name" value="Carbonic_anhydrase_sf"/>
</dbReference>
<reference evidence="9 10" key="1">
    <citation type="submission" date="2019-04" db="EMBL/GenBank/DDBJ databases">
        <title>Annotation for the trematode Fasciola gigantica.</title>
        <authorList>
            <person name="Choi Y.-J."/>
        </authorList>
    </citation>
    <scope>NUCLEOTIDE SEQUENCE [LARGE SCALE GENOMIC DNA]</scope>
    <source>
        <strain evidence="9">Uganda_cow_1</strain>
    </source>
</reference>
<feature type="binding site" evidence="7">
    <location>
        <position position="36"/>
    </location>
    <ligand>
        <name>Zn(2+)</name>
        <dbReference type="ChEBI" id="CHEBI:29105"/>
    </ligand>
</feature>
<keyword evidence="10" id="KW-1185">Reference proteome</keyword>
<dbReference type="InterPro" id="IPR001765">
    <property type="entry name" value="Carbonic_anhydrase"/>
</dbReference>
<proteinExistence type="inferred from homology"/>
<evidence type="ECO:0000256" key="8">
    <source>
        <dbReference type="RuleBase" id="RU003956"/>
    </source>
</evidence>
<feature type="binding site" evidence="7">
    <location>
        <position position="96"/>
    </location>
    <ligand>
        <name>Zn(2+)</name>
        <dbReference type="ChEBI" id="CHEBI:29105"/>
    </ligand>
</feature>
<dbReference type="SMART" id="SM00947">
    <property type="entry name" value="Pro_CA"/>
    <property type="match status" value="1"/>
</dbReference>
<comment type="function">
    <text evidence="8">Reversible hydration of carbon dioxide.</text>
</comment>
<dbReference type="OrthoDB" id="10020193at2759"/>
<evidence type="ECO:0000256" key="7">
    <source>
        <dbReference type="PIRSR" id="PIRSR601765-1"/>
    </source>
</evidence>
<keyword evidence="3 7" id="KW-0479">Metal-binding</keyword>
<dbReference type="Gene3D" id="3.40.1050.10">
    <property type="entry name" value="Carbonic anhydrase"/>
    <property type="match status" value="1"/>
</dbReference>
<evidence type="ECO:0000256" key="6">
    <source>
        <dbReference type="ARBA" id="ARBA00048348"/>
    </source>
</evidence>
<dbReference type="SUPFAM" id="SSF53056">
    <property type="entry name" value="beta-carbonic anhydrase, cab"/>
    <property type="match status" value="1"/>
</dbReference>
<dbReference type="PANTHER" id="PTHR11002">
    <property type="entry name" value="CARBONIC ANHYDRASE"/>
    <property type="match status" value="1"/>
</dbReference>
<evidence type="ECO:0000256" key="1">
    <source>
        <dbReference type="ARBA" id="ARBA00006217"/>
    </source>
</evidence>
<dbReference type="AlphaFoldDB" id="A0A504YYJ9"/>
<feature type="binding site" evidence="7">
    <location>
        <position position="99"/>
    </location>
    <ligand>
        <name>Zn(2+)</name>
        <dbReference type="ChEBI" id="CHEBI:29105"/>
    </ligand>
</feature>
<keyword evidence="5 8" id="KW-0456">Lyase</keyword>
<dbReference type="EMBL" id="SUNJ01003601">
    <property type="protein sequence ID" value="TPP65121.1"/>
    <property type="molecule type" value="Genomic_DNA"/>
</dbReference>
<name>A0A504YYJ9_FASGI</name>
<organism evidence="9 10">
    <name type="scientific">Fasciola gigantica</name>
    <name type="common">Giant liver fluke</name>
    <dbReference type="NCBI Taxonomy" id="46835"/>
    <lineage>
        <taxon>Eukaryota</taxon>
        <taxon>Metazoa</taxon>
        <taxon>Spiralia</taxon>
        <taxon>Lophotrochozoa</taxon>
        <taxon>Platyhelminthes</taxon>
        <taxon>Trematoda</taxon>
        <taxon>Digenea</taxon>
        <taxon>Plagiorchiida</taxon>
        <taxon>Echinostomata</taxon>
        <taxon>Echinostomatoidea</taxon>
        <taxon>Fasciolidae</taxon>
        <taxon>Fasciola</taxon>
    </lineage>
</organism>
<dbReference type="PANTHER" id="PTHR11002:SF76">
    <property type="entry name" value="CARBONIC ANHYDRASE"/>
    <property type="match status" value="1"/>
</dbReference>
<evidence type="ECO:0000256" key="3">
    <source>
        <dbReference type="ARBA" id="ARBA00022723"/>
    </source>
</evidence>
<dbReference type="GO" id="GO:0008270">
    <property type="term" value="F:zinc ion binding"/>
    <property type="evidence" value="ECO:0007669"/>
    <property type="project" value="UniProtKB-UniRule"/>
</dbReference>
<accession>A0A504YYJ9</accession>
<evidence type="ECO:0000256" key="4">
    <source>
        <dbReference type="ARBA" id="ARBA00022833"/>
    </source>
</evidence>
<sequence length="242" mass="27211">MERLIKGALAFTRGGRQDFLKHVKTSYKPLGVLVSCVDARIYPSKTLGTNPGELYVIRNAGNFAPEDGAPAAGTVLSTLELGCLRGSVKDVIICGHSDCKAMHLLRSIGPELDNKKLDEQKISPLQKWISQNGVKCWKKWHAKTNTVQFSTLEDHLTLNMRSDAMRNLEPVDVLSQINVIQQMSNVYSYPLLAQKLMNKELRVHGFWFNVHTGQMYLYSPHKQGFLPIIEENLSEIMRETAA</sequence>
<evidence type="ECO:0000256" key="5">
    <source>
        <dbReference type="ARBA" id="ARBA00023239"/>
    </source>
</evidence>
<comment type="cofactor">
    <cofactor evidence="7">
        <name>Zn(2+)</name>
        <dbReference type="ChEBI" id="CHEBI:29105"/>
    </cofactor>
    <text evidence="7">Binds 1 zinc ion per subunit.</text>
</comment>
<gene>
    <name evidence="9" type="ORF">FGIG_01041</name>
</gene>
<feature type="binding site" evidence="7">
    <location>
        <position position="38"/>
    </location>
    <ligand>
        <name>Zn(2+)</name>
        <dbReference type="ChEBI" id="CHEBI:29105"/>
    </ligand>
</feature>
<dbReference type="Proteomes" id="UP000316759">
    <property type="component" value="Unassembled WGS sequence"/>
</dbReference>
<protein>
    <recommendedName>
        <fullName evidence="2 8">Carbonic anhydrase</fullName>
        <ecNumber evidence="2 8">4.2.1.1</ecNumber>
    </recommendedName>
    <alternativeName>
        <fullName evidence="8">Carbonate dehydratase</fullName>
    </alternativeName>
</protein>
<keyword evidence="4 7" id="KW-0862">Zinc</keyword>